<proteinExistence type="predicted"/>
<name>A0A3P7LNI6_DIBLA</name>
<evidence type="ECO:0000313" key="1">
    <source>
        <dbReference type="EMBL" id="VDN14860.1"/>
    </source>
</evidence>
<dbReference type="EMBL" id="UYRU01060603">
    <property type="protein sequence ID" value="VDN14860.1"/>
    <property type="molecule type" value="Genomic_DNA"/>
</dbReference>
<dbReference type="Proteomes" id="UP000281553">
    <property type="component" value="Unassembled WGS sequence"/>
</dbReference>
<keyword evidence="2" id="KW-1185">Reference proteome</keyword>
<protein>
    <submittedName>
        <fullName evidence="1">Uncharacterized protein</fullName>
    </submittedName>
</protein>
<organism evidence="1 2">
    <name type="scientific">Dibothriocephalus latus</name>
    <name type="common">Fish tapeworm</name>
    <name type="synonym">Diphyllobothrium latum</name>
    <dbReference type="NCBI Taxonomy" id="60516"/>
    <lineage>
        <taxon>Eukaryota</taxon>
        <taxon>Metazoa</taxon>
        <taxon>Spiralia</taxon>
        <taxon>Lophotrochozoa</taxon>
        <taxon>Platyhelminthes</taxon>
        <taxon>Cestoda</taxon>
        <taxon>Eucestoda</taxon>
        <taxon>Diphyllobothriidea</taxon>
        <taxon>Diphyllobothriidae</taxon>
        <taxon>Dibothriocephalus</taxon>
    </lineage>
</organism>
<evidence type="ECO:0000313" key="2">
    <source>
        <dbReference type="Proteomes" id="UP000281553"/>
    </source>
</evidence>
<reference evidence="1 2" key="1">
    <citation type="submission" date="2018-11" db="EMBL/GenBank/DDBJ databases">
        <authorList>
            <consortium name="Pathogen Informatics"/>
        </authorList>
    </citation>
    <scope>NUCLEOTIDE SEQUENCE [LARGE SCALE GENOMIC DNA]</scope>
</reference>
<accession>A0A3P7LNI6</accession>
<gene>
    <name evidence="1" type="ORF">DILT_LOCUS10691</name>
</gene>
<dbReference type="AlphaFoldDB" id="A0A3P7LNI6"/>
<sequence>MAPAAAQQSSPAAMAARLRQEAFDALTVALLSDIANVELDLDEICQSVLVPGLLDEKSLGRL</sequence>